<reference evidence="3" key="1">
    <citation type="submission" date="2022-01" db="EMBL/GenBank/DDBJ databases">
        <authorList>
            <person name="King R."/>
        </authorList>
    </citation>
    <scope>NUCLEOTIDE SEQUENCE</scope>
</reference>
<dbReference type="SUPFAM" id="SSF48113">
    <property type="entry name" value="Heme-dependent peroxidases"/>
    <property type="match status" value="1"/>
</dbReference>
<dbReference type="GO" id="GO:0006979">
    <property type="term" value="P:response to oxidative stress"/>
    <property type="evidence" value="ECO:0007669"/>
    <property type="project" value="InterPro"/>
</dbReference>
<keyword evidence="2" id="KW-0408">Iron</keyword>
<protein>
    <submittedName>
        <fullName evidence="3">Uncharacterized protein</fullName>
    </submittedName>
</protein>
<evidence type="ECO:0000313" key="3">
    <source>
        <dbReference type="EMBL" id="CAH1104652.1"/>
    </source>
</evidence>
<dbReference type="GO" id="GO:0020037">
    <property type="term" value="F:heme binding"/>
    <property type="evidence" value="ECO:0007669"/>
    <property type="project" value="InterPro"/>
</dbReference>
<evidence type="ECO:0000256" key="1">
    <source>
        <dbReference type="ARBA" id="ARBA00022559"/>
    </source>
</evidence>
<accession>A0A9P0CJR7</accession>
<keyword evidence="4" id="KW-1185">Reference proteome</keyword>
<proteinExistence type="predicted"/>
<dbReference type="GO" id="GO:0046872">
    <property type="term" value="F:metal ion binding"/>
    <property type="evidence" value="ECO:0007669"/>
    <property type="project" value="UniProtKB-KW"/>
</dbReference>
<dbReference type="InterPro" id="IPR037120">
    <property type="entry name" value="Haem_peroxidase_sf_animal"/>
</dbReference>
<dbReference type="PANTHER" id="PTHR11475">
    <property type="entry name" value="OXIDASE/PEROXIDASE"/>
    <property type="match status" value="1"/>
</dbReference>
<dbReference type="InterPro" id="IPR019791">
    <property type="entry name" value="Haem_peroxidase_animal"/>
</dbReference>
<evidence type="ECO:0000256" key="2">
    <source>
        <dbReference type="PIRSR" id="PIRSR619791-2"/>
    </source>
</evidence>
<dbReference type="PROSITE" id="PS50292">
    <property type="entry name" value="PEROXIDASE_3"/>
    <property type="match status" value="1"/>
</dbReference>
<dbReference type="Gene3D" id="1.10.640.10">
    <property type="entry name" value="Haem peroxidase domain superfamily, animal type"/>
    <property type="match status" value="1"/>
</dbReference>
<evidence type="ECO:0000313" key="4">
    <source>
        <dbReference type="Proteomes" id="UP001153636"/>
    </source>
</evidence>
<dbReference type="InterPro" id="IPR010255">
    <property type="entry name" value="Haem_peroxidase_sf"/>
</dbReference>
<sequence>MHSFELELNSKGFYNGYNPEVNPTIANAFSTAAYRFGHSMVQNSFVRTDEKHRPIFNNVSLHDEFTNFENIWSFGSVDRTLLGFCNQPAQRRDEFVCDELSNHLFQTPDLPFGMDLTAINIQRGRDHGIPSYTSWREPCGLTPIKSWDDLEKIFNIETVRRFRQIYRHVDDIDLFSGGLAEKPVRGAVVGPIFACIIAQQFSNLRKGDRFWYENAHLPSSFTPAQLQQIRKTTFASVLCHTMDEIETIQPFVFLISNEEKNSRHFCTENLLKNIDLIPWIESNPNDVEKRSFIDLFDDTPSNNKRQTKLKYRRKKKPDFVVSNTNNIIIKDKDGDKVKKSTYSPLEVNIKIQYFPSRFTQAPTAPVIKNKQKLSTSRPTVSYQVENPVTYPIFIQSLAKPTTIRPTAITNRPNVNNEYNYYDYRPTQMFNRPTAGLYDTPIYRPVSSNDYDEVQFEDRPFSSSLNKPYTPMTNHFLYNEVYITKRPVQSSYEQDISDYFYQKFDNNNKNNKYTNEEYVNNRFGPPTKIYSTGYVHRVDGHEINDKLDFKSKFVNRNKVKNTDDKFVKISSIKSHAAVSSSSAVINTVLQREGDQDISEEDGDLLRLVEMDVAPSDTGNWLIFDENEELALELNMPKIDFKLTTSEEIPKPIKKLNRKIDTYK</sequence>
<keyword evidence="2" id="KW-0479">Metal-binding</keyword>
<keyword evidence="1" id="KW-0560">Oxidoreductase</keyword>
<keyword evidence="1" id="KW-0575">Peroxidase</keyword>
<dbReference type="OrthoDB" id="823504at2759"/>
<organism evidence="3 4">
    <name type="scientific">Psylliodes chrysocephalus</name>
    <dbReference type="NCBI Taxonomy" id="3402493"/>
    <lineage>
        <taxon>Eukaryota</taxon>
        <taxon>Metazoa</taxon>
        <taxon>Ecdysozoa</taxon>
        <taxon>Arthropoda</taxon>
        <taxon>Hexapoda</taxon>
        <taxon>Insecta</taxon>
        <taxon>Pterygota</taxon>
        <taxon>Neoptera</taxon>
        <taxon>Endopterygota</taxon>
        <taxon>Coleoptera</taxon>
        <taxon>Polyphaga</taxon>
        <taxon>Cucujiformia</taxon>
        <taxon>Chrysomeloidea</taxon>
        <taxon>Chrysomelidae</taxon>
        <taxon>Galerucinae</taxon>
        <taxon>Alticini</taxon>
        <taxon>Psylliodes</taxon>
    </lineage>
</organism>
<feature type="binding site" description="axial binding residue" evidence="2">
    <location>
        <position position="38"/>
    </location>
    <ligand>
        <name>heme b</name>
        <dbReference type="ChEBI" id="CHEBI:60344"/>
    </ligand>
    <ligandPart>
        <name>Fe</name>
        <dbReference type="ChEBI" id="CHEBI:18248"/>
    </ligandPart>
</feature>
<dbReference type="GO" id="GO:0004601">
    <property type="term" value="F:peroxidase activity"/>
    <property type="evidence" value="ECO:0007669"/>
    <property type="project" value="UniProtKB-KW"/>
</dbReference>
<dbReference type="PANTHER" id="PTHR11475:SF109">
    <property type="entry name" value="CHORION PEROXIDASE-LIKE PROTEIN"/>
    <property type="match status" value="1"/>
</dbReference>
<name>A0A9P0CJR7_9CUCU</name>
<dbReference type="AlphaFoldDB" id="A0A9P0CJR7"/>
<dbReference type="EMBL" id="OV651829">
    <property type="protein sequence ID" value="CAH1104652.1"/>
    <property type="molecule type" value="Genomic_DNA"/>
</dbReference>
<keyword evidence="2" id="KW-0349">Heme</keyword>
<dbReference type="Proteomes" id="UP001153636">
    <property type="component" value="Chromosome 17"/>
</dbReference>
<dbReference type="Pfam" id="PF03098">
    <property type="entry name" value="An_peroxidase"/>
    <property type="match status" value="1"/>
</dbReference>
<gene>
    <name evidence="3" type="ORF">PSYICH_LOCUS5400</name>
</gene>